<gene>
    <name evidence="5" type="ORF">L9F63_021708</name>
</gene>
<keyword evidence="6" id="KW-1185">Reference proteome</keyword>
<evidence type="ECO:0000313" key="5">
    <source>
        <dbReference type="EMBL" id="KAJ9583934.1"/>
    </source>
</evidence>
<feature type="compositionally biased region" description="Low complexity" evidence="3">
    <location>
        <begin position="270"/>
        <end position="286"/>
    </location>
</feature>
<dbReference type="EMBL" id="JASPKZ010007493">
    <property type="protein sequence ID" value="KAJ9583934.1"/>
    <property type="molecule type" value="Genomic_DNA"/>
</dbReference>
<evidence type="ECO:0000313" key="6">
    <source>
        <dbReference type="Proteomes" id="UP001233999"/>
    </source>
</evidence>
<name>A0AAD8EBM9_DIPPU</name>
<keyword evidence="4" id="KW-0472">Membrane</keyword>
<dbReference type="Pfam" id="PF13855">
    <property type="entry name" value="LRR_8"/>
    <property type="match status" value="1"/>
</dbReference>
<keyword evidence="4" id="KW-1133">Transmembrane helix</keyword>
<dbReference type="InterPro" id="IPR003591">
    <property type="entry name" value="Leu-rich_rpt_typical-subtyp"/>
</dbReference>
<accession>A0AAD8EBM9</accession>
<keyword evidence="2" id="KW-0677">Repeat</keyword>
<dbReference type="Proteomes" id="UP001233999">
    <property type="component" value="Unassembled WGS sequence"/>
</dbReference>
<dbReference type="PANTHER" id="PTHR24366">
    <property type="entry name" value="IG(IMMUNOGLOBULIN) AND LRR(LEUCINE RICH REPEAT) DOMAINS"/>
    <property type="match status" value="1"/>
</dbReference>
<evidence type="ECO:0000256" key="1">
    <source>
        <dbReference type="ARBA" id="ARBA00022614"/>
    </source>
</evidence>
<dbReference type="InterPro" id="IPR001611">
    <property type="entry name" value="Leu-rich_rpt"/>
</dbReference>
<keyword evidence="4" id="KW-0812">Transmembrane</keyword>
<comment type="caution">
    <text evidence="5">The sequence shown here is derived from an EMBL/GenBank/DDBJ whole genome shotgun (WGS) entry which is preliminary data.</text>
</comment>
<evidence type="ECO:0000256" key="3">
    <source>
        <dbReference type="SAM" id="MobiDB-lite"/>
    </source>
</evidence>
<evidence type="ECO:0000256" key="4">
    <source>
        <dbReference type="SAM" id="Phobius"/>
    </source>
</evidence>
<dbReference type="SUPFAM" id="SSF52058">
    <property type="entry name" value="L domain-like"/>
    <property type="match status" value="1"/>
</dbReference>
<evidence type="ECO:0000256" key="2">
    <source>
        <dbReference type="ARBA" id="ARBA00022737"/>
    </source>
</evidence>
<protein>
    <submittedName>
        <fullName evidence="5">Uncharacterized protein</fullName>
    </submittedName>
</protein>
<feature type="transmembrane region" description="Helical" evidence="4">
    <location>
        <begin position="203"/>
        <end position="224"/>
    </location>
</feature>
<dbReference type="SMART" id="SM00369">
    <property type="entry name" value="LRR_TYP"/>
    <property type="match status" value="2"/>
</dbReference>
<keyword evidence="1" id="KW-0433">Leucine-rich repeat</keyword>
<dbReference type="AlphaFoldDB" id="A0AAD8EBM9"/>
<reference evidence="5" key="2">
    <citation type="submission" date="2023-05" db="EMBL/GenBank/DDBJ databases">
        <authorList>
            <person name="Fouks B."/>
        </authorList>
    </citation>
    <scope>NUCLEOTIDE SEQUENCE</scope>
    <source>
        <strain evidence="5">Stay&amp;Tobe</strain>
        <tissue evidence="5">Testes</tissue>
    </source>
</reference>
<reference evidence="5" key="1">
    <citation type="journal article" date="2023" name="IScience">
        <title>Live-bearing cockroach genome reveals convergent evolutionary mechanisms linked to viviparity in insects and beyond.</title>
        <authorList>
            <person name="Fouks B."/>
            <person name="Harrison M.C."/>
            <person name="Mikhailova A.A."/>
            <person name="Marchal E."/>
            <person name="English S."/>
            <person name="Carruthers M."/>
            <person name="Jennings E.C."/>
            <person name="Chiamaka E.L."/>
            <person name="Frigard R.A."/>
            <person name="Pippel M."/>
            <person name="Attardo G.M."/>
            <person name="Benoit J.B."/>
            <person name="Bornberg-Bauer E."/>
            <person name="Tobe S.S."/>
        </authorList>
    </citation>
    <scope>NUCLEOTIDE SEQUENCE</scope>
    <source>
        <strain evidence="5">Stay&amp;Tobe</strain>
    </source>
</reference>
<organism evidence="5 6">
    <name type="scientific">Diploptera punctata</name>
    <name type="common">Pacific beetle cockroach</name>
    <dbReference type="NCBI Taxonomy" id="6984"/>
    <lineage>
        <taxon>Eukaryota</taxon>
        <taxon>Metazoa</taxon>
        <taxon>Ecdysozoa</taxon>
        <taxon>Arthropoda</taxon>
        <taxon>Hexapoda</taxon>
        <taxon>Insecta</taxon>
        <taxon>Pterygota</taxon>
        <taxon>Neoptera</taxon>
        <taxon>Polyneoptera</taxon>
        <taxon>Dictyoptera</taxon>
        <taxon>Blattodea</taxon>
        <taxon>Blaberoidea</taxon>
        <taxon>Blaberidae</taxon>
        <taxon>Diplopterinae</taxon>
        <taxon>Diploptera</taxon>
    </lineage>
</organism>
<feature type="region of interest" description="Disordered" evidence="3">
    <location>
        <begin position="270"/>
        <end position="300"/>
    </location>
</feature>
<dbReference type="InterPro" id="IPR032675">
    <property type="entry name" value="LRR_dom_sf"/>
</dbReference>
<proteinExistence type="predicted"/>
<dbReference type="Gene3D" id="3.80.10.10">
    <property type="entry name" value="Ribonuclease Inhibitor"/>
    <property type="match status" value="1"/>
</dbReference>
<sequence>MSHCHLNDLPPISLQGTTKLQSIDLGSNYLINVSHSFFTLTDLKYLNLEENEILTLEERTFRDLSNLKTLLLNGNRIHKVNKNVFQKNTRITKLTFHNNNISVLEKEMLKPLVNLVQLDMDSNPFKCDCKLQTVYIWSLAQNVTSKAECRHPNGSHIPWAYVGSLTCVGDTPVTEYINKYRIPYQTPISNLQNDALHISSSNMYILIVICIIVFILFAVCFAYIRRRYRGSCTPNSYDVDAARKAGSTYTNFQMGEVTSVVMNSKTLGLSGSTSLQSTLSSRYSRSPVATAERRPKKLTI</sequence>